<dbReference type="InterPro" id="IPR015886">
    <property type="entry name" value="H2TH_FPG"/>
</dbReference>
<dbReference type="AlphaFoldDB" id="A0A0A2WTK6"/>
<keyword evidence="11 15" id="KW-0456">Lyase</keyword>
<dbReference type="GO" id="GO:0006284">
    <property type="term" value="P:base-excision repair"/>
    <property type="evidence" value="ECO:0007669"/>
    <property type="project" value="InterPro"/>
</dbReference>
<feature type="binding site" evidence="15">
    <location>
        <position position="140"/>
    </location>
    <ligand>
        <name>DNA</name>
        <dbReference type="ChEBI" id="CHEBI:16991"/>
    </ligand>
</feature>
<sequence>MPELPEVEVTRRKLLPLAVGRPLFLSHQDPFRYRGTEKAQGEKVLDLRRRGKYLIFALERHELVLHLGMTGGFRREETPHTRAVFRFGDTPLYFTDPRRFGRIWVVDPGDYREIPLLGRMGPEPLSPAFTLEGFLEALRRKTPIKTLLLSQEAVAGLGNIYADEALFQAGLRPDRPAHTLSQAEAERLFAAIREVLEEAVRLGGSTLKDAAYRQPDGEAGAYQERHRVYGRAGRPCPRCGGPILRVRLGGRSAHFCPGCQA</sequence>
<evidence type="ECO:0000256" key="11">
    <source>
        <dbReference type="ARBA" id="ARBA00023239"/>
    </source>
</evidence>
<dbReference type="HAMAP" id="MF_00103">
    <property type="entry name" value="Fapy_DNA_glycosyl"/>
    <property type="match status" value="1"/>
</dbReference>
<dbReference type="InterPro" id="IPR012319">
    <property type="entry name" value="FPG_cat"/>
</dbReference>
<evidence type="ECO:0000256" key="7">
    <source>
        <dbReference type="ARBA" id="ARBA00022801"/>
    </source>
</evidence>
<dbReference type="PATRIC" id="fig|276.5.peg.1563"/>
<keyword evidence="7 15" id="KW-0378">Hydrolase</keyword>
<evidence type="ECO:0000256" key="4">
    <source>
        <dbReference type="ARBA" id="ARBA00022723"/>
    </source>
</evidence>
<evidence type="ECO:0000256" key="12">
    <source>
        <dbReference type="ARBA" id="ARBA00023268"/>
    </source>
</evidence>
<dbReference type="GO" id="GO:0140078">
    <property type="term" value="F:class I DNA-(apurinic or apyrimidinic site) endonuclease activity"/>
    <property type="evidence" value="ECO:0007669"/>
    <property type="project" value="UniProtKB-EC"/>
</dbReference>
<dbReference type="FunFam" id="1.10.8.50:FF:000003">
    <property type="entry name" value="Formamidopyrimidine-DNA glycosylase"/>
    <property type="match status" value="1"/>
</dbReference>
<keyword evidence="19" id="KW-1185">Reference proteome</keyword>
<accession>A0A0A2WTK6</accession>
<dbReference type="SUPFAM" id="SSF57716">
    <property type="entry name" value="Glucocorticoid receptor-like (DNA-binding domain)"/>
    <property type="match status" value="1"/>
</dbReference>
<evidence type="ECO:0000313" key="18">
    <source>
        <dbReference type="EMBL" id="KGQ21625.1"/>
    </source>
</evidence>
<keyword evidence="4 15" id="KW-0479">Metal-binding</keyword>
<dbReference type="Gene3D" id="3.20.190.10">
    <property type="entry name" value="MutM-like, N-terminal"/>
    <property type="match status" value="1"/>
</dbReference>
<dbReference type="NCBIfam" id="NF002211">
    <property type="entry name" value="PRK01103.1"/>
    <property type="match status" value="1"/>
</dbReference>
<feature type="domain" description="Formamidopyrimidine-DNA glycosylase catalytic" evidence="17">
    <location>
        <begin position="2"/>
        <end position="101"/>
    </location>
</feature>
<evidence type="ECO:0000256" key="5">
    <source>
        <dbReference type="ARBA" id="ARBA00022763"/>
    </source>
</evidence>
<keyword evidence="13 15" id="KW-0326">Glycosidase</keyword>
<dbReference type="Pfam" id="PF06831">
    <property type="entry name" value="H2TH"/>
    <property type="match status" value="1"/>
</dbReference>
<keyword evidence="10 15" id="KW-0234">DNA repair</keyword>
<feature type="active site" description="Proton donor" evidence="15">
    <location>
        <position position="3"/>
    </location>
</feature>
<reference evidence="18 19" key="1">
    <citation type="journal article" date="2015" name="Genome Announc.">
        <title>Draft Genome Sequence of the Thermophile Thermus filiformis ATCC 43280, Producer of Carotenoid-(Di)glucoside-Branched Fatty Acid (Di)esters and Source of Hyperthermostable Enzymes of Biotechnological Interest.</title>
        <authorList>
            <person name="Mandelli F."/>
            <person name="Oliveira Ramires B."/>
            <person name="Couger M.B."/>
            <person name="Paixao D.A."/>
            <person name="Camilo C.M."/>
            <person name="Polikarpov I."/>
            <person name="Prade R."/>
            <person name="Riano-Pachon D.M."/>
            <person name="Squina F.M."/>
        </authorList>
    </citation>
    <scope>NUCLEOTIDE SEQUENCE [LARGE SCALE GENOMIC DNA]</scope>
    <source>
        <strain evidence="18 19">ATCC 43280</strain>
    </source>
</reference>
<comment type="catalytic activity">
    <reaction evidence="1 15">
        <text>Hydrolysis of DNA containing ring-opened 7-methylguanine residues, releasing 2,6-diamino-4-hydroxy-5-(N-methyl)formamidopyrimidine.</text>
        <dbReference type="EC" id="3.2.2.23"/>
    </reaction>
</comment>
<evidence type="ECO:0000256" key="9">
    <source>
        <dbReference type="ARBA" id="ARBA00023125"/>
    </source>
</evidence>
<dbReference type="PROSITE" id="PS01242">
    <property type="entry name" value="ZF_FPG_1"/>
    <property type="match status" value="1"/>
</dbReference>
<dbReference type="SMART" id="SM01232">
    <property type="entry name" value="H2TH"/>
    <property type="match status" value="1"/>
</dbReference>
<organism evidence="18 19">
    <name type="scientific">Thermus filiformis</name>
    <dbReference type="NCBI Taxonomy" id="276"/>
    <lineage>
        <taxon>Bacteria</taxon>
        <taxon>Thermotogati</taxon>
        <taxon>Deinococcota</taxon>
        <taxon>Deinococci</taxon>
        <taxon>Thermales</taxon>
        <taxon>Thermaceae</taxon>
        <taxon>Thermus</taxon>
    </lineage>
</organism>
<dbReference type="GO" id="GO:0034039">
    <property type="term" value="F:8-oxo-7,8-dihydroguanine DNA N-glycosylase activity"/>
    <property type="evidence" value="ECO:0007669"/>
    <property type="project" value="TreeGrafter"/>
</dbReference>
<name>A0A0A2WTK6_THEFI</name>
<evidence type="ECO:0000313" key="19">
    <source>
        <dbReference type="Proteomes" id="UP000030364"/>
    </source>
</evidence>
<dbReference type="PROSITE" id="PS51066">
    <property type="entry name" value="ZF_FPG_2"/>
    <property type="match status" value="1"/>
</dbReference>
<proteinExistence type="inferred from homology"/>
<dbReference type="PROSITE" id="PS51068">
    <property type="entry name" value="FPG_CAT"/>
    <property type="match status" value="1"/>
</dbReference>
<dbReference type="InterPro" id="IPR020629">
    <property type="entry name" value="FPG_Glyclase"/>
</dbReference>
<dbReference type="PANTHER" id="PTHR22993:SF9">
    <property type="entry name" value="FORMAMIDOPYRIMIDINE-DNA GLYCOSYLASE"/>
    <property type="match status" value="1"/>
</dbReference>
<feature type="domain" description="FPG-type" evidence="16">
    <location>
        <begin position="227"/>
        <end position="261"/>
    </location>
</feature>
<dbReference type="InterPro" id="IPR035937">
    <property type="entry name" value="FPG_N"/>
</dbReference>
<evidence type="ECO:0000256" key="10">
    <source>
        <dbReference type="ARBA" id="ARBA00023204"/>
    </source>
</evidence>
<protein>
    <recommendedName>
        <fullName evidence="15">Formamidopyrimidine-DNA glycosylase</fullName>
        <shortName evidence="15">Fapy-DNA glycosylase</shortName>
        <ecNumber evidence="15">3.2.2.23</ecNumber>
    </recommendedName>
    <alternativeName>
        <fullName evidence="15">DNA-(apurinic or apyrimidinic site) lyase MutM</fullName>
        <shortName evidence="15">AP lyase MutM</shortName>
        <ecNumber evidence="15">4.2.99.18</ecNumber>
    </alternativeName>
</protein>
<feature type="active site" description="Proton donor; for beta-elimination activity" evidence="15">
    <location>
        <position position="52"/>
    </location>
</feature>
<dbReference type="SMART" id="SM00898">
    <property type="entry name" value="Fapy_DNA_glyco"/>
    <property type="match status" value="1"/>
</dbReference>
<dbReference type="SUPFAM" id="SSF46946">
    <property type="entry name" value="S13-like H2TH domain"/>
    <property type="match status" value="1"/>
</dbReference>
<comment type="caution">
    <text evidence="18">The sequence shown here is derived from an EMBL/GenBank/DDBJ whole genome shotgun (WGS) entry which is preliminary data.</text>
</comment>
<dbReference type="InterPro" id="IPR010979">
    <property type="entry name" value="Ribosomal_uS13-like_H2TH"/>
</dbReference>
<evidence type="ECO:0000259" key="17">
    <source>
        <dbReference type="PROSITE" id="PS51068"/>
    </source>
</evidence>
<evidence type="ECO:0000259" key="16">
    <source>
        <dbReference type="PROSITE" id="PS51066"/>
    </source>
</evidence>
<dbReference type="GO" id="GO:0003684">
    <property type="term" value="F:damaged DNA binding"/>
    <property type="evidence" value="ECO:0007669"/>
    <property type="project" value="InterPro"/>
</dbReference>
<keyword evidence="5 15" id="KW-0227">DNA damage</keyword>
<comment type="similarity">
    <text evidence="2 15">Belongs to the FPG family.</text>
</comment>
<dbReference type="NCBIfam" id="TIGR00577">
    <property type="entry name" value="fpg"/>
    <property type="match status" value="1"/>
</dbReference>
<evidence type="ECO:0000256" key="6">
    <source>
        <dbReference type="ARBA" id="ARBA00022771"/>
    </source>
</evidence>
<feature type="active site" description="Schiff-base intermediate with DNA" evidence="15">
    <location>
        <position position="2"/>
    </location>
</feature>
<feature type="active site" description="Proton donor; for delta-elimination activity" evidence="15">
    <location>
        <position position="251"/>
    </location>
</feature>
<evidence type="ECO:0000256" key="2">
    <source>
        <dbReference type="ARBA" id="ARBA00009409"/>
    </source>
</evidence>
<dbReference type="EC" id="3.2.2.23" evidence="15"/>
<dbReference type="InterPro" id="IPR015887">
    <property type="entry name" value="DNA_glyclase_Znf_dom_DNA_BS"/>
</dbReference>
<gene>
    <name evidence="15" type="primary">mutM</name>
    <name evidence="15" type="synonym">fpg</name>
    <name evidence="18" type="ORF">THFILI_09165</name>
</gene>
<dbReference type="STRING" id="276.THFILI_09165"/>
<evidence type="ECO:0000256" key="3">
    <source>
        <dbReference type="ARBA" id="ARBA00011245"/>
    </source>
</evidence>
<dbReference type="RefSeq" id="WP_038065224.1">
    <property type="nucleotide sequence ID" value="NZ_JPSL02000040.1"/>
</dbReference>
<feature type="binding site" evidence="15">
    <location>
        <position position="98"/>
    </location>
    <ligand>
        <name>DNA</name>
        <dbReference type="ChEBI" id="CHEBI:16991"/>
    </ligand>
</feature>
<keyword evidence="6 15" id="KW-0863">Zinc-finger</keyword>
<dbReference type="Pfam" id="PF06827">
    <property type="entry name" value="zf-FPG_IleRS"/>
    <property type="match status" value="1"/>
</dbReference>
<keyword evidence="8 15" id="KW-0862">Zinc</keyword>
<keyword evidence="12 15" id="KW-0511">Multifunctional enzyme</keyword>
<comment type="function">
    <text evidence="15">Involved in base excision repair of DNA damaged by oxidation or by mutagenic agents. Acts as DNA glycosylase that recognizes and removes damaged bases. Has a preference for oxidized purines, such as 7,8-dihydro-8-oxoguanine (8-oxoG). Has AP (apurinic/apyrimidinic) lyase activity and introduces nicks in the DNA strand. Cleaves the DNA backbone by beta-delta elimination to generate a single-strand break at the site of the removed base with both 3'- and 5'-phosphates.</text>
</comment>
<dbReference type="EC" id="4.2.99.18" evidence="15"/>
<dbReference type="CDD" id="cd08966">
    <property type="entry name" value="EcFpg-like_N"/>
    <property type="match status" value="1"/>
</dbReference>
<keyword evidence="9 15" id="KW-0238">DNA-binding</keyword>
<comment type="catalytic activity">
    <reaction evidence="14 15">
        <text>2'-deoxyribonucleotide-(2'-deoxyribose 5'-phosphate)-2'-deoxyribonucleotide-DNA = a 3'-end 2'-deoxyribonucleotide-(2,3-dehydro-2,3-deoxyribose 5'-phosphate)-DNA + a 5'-end 5'-phospho-2'-deoxyribonucleoside-DNA + H(+)</text>
        <dbReference type="Rhea" id="RHEA:66592"/>
        <dbReference type="Rhea" id="RHEA-COMP:13180"/>
        <dbReference type="Rhea" id="RHEA-COMP:16897"/>
        <dbReference type="Rhea" id="RHEA-COMP:17067"/>
        <dbReference type="ChEBI" id="CHEBI:15378"/>
        <dbReference type="ChEBI" id="CHEBI:136412"/>
        <dbReference type="ChEBI" id="CHEBI:157695"/>
        <dbReference type="ChEBI" id="CHEBI:167181"/>
        <dbReference type="EC" id="4.2.99.18"/>
    </reaction>
</comment>
<comment type="subunit">
    <text evidence="3 15">Monomer.</text>
</comment>
<dbReference type="Pfam" id="PF01149">
    <property type="entry name" value="Fapy_DNA_glyco"/>
    <property type="match status" value="1"/>
</dbReference>
<dbReference type="OrthoDB" id="9800855at2"/>
<evidence type="ECO:0000256" key="14">
    <source>
        <dbReference type="ARBA" id="ARBA00044632"/>
    </source>
</evidence>
<dbReference type="InterPro" id="IPR010663">
    <property type="entry name" value="Znf_FPG/IleRS"/>
</dbReference>
<feature type="binding site" evidence="15">
    <location>
        <position position="80"/>
    </location>
    <ligand>
        <name>DNA</name>
        <dbReference type="ChEBI" id="CHEBI:16991"/>
    </ligand>
</feature>
<dbReference type="Proteomes" id="UP000030364">
    <property type="component" value="Unassembled WGS sequence"/>
</dbReference>
<evidence type="ECO:0000256" key="13">
    <source>
        <dbReference type="ARBA" id="ARBA00023295"/>
    </source>
</evidence>
<dbReference type="Gene3D" id="1.10.8.50">
    <property type="match status" value="1"/>
</dbReference>
<dbReference type="GO" id="GO:0008270">
    <property type="term" value="F:zinc ion binding"/>
    <property type="evidence" value="ECO:0007669"/>
    <property type="project" value="UniProtKB-UniRule"/>
</dbReference>
<evidence type="ECO:0000256" key="1">
    <source>
        <dbReference type="ARBA" id="ARBA00001668"/>
    </source>
</evidence>
<comment type="cofactor">
    <cofactor evidence="15">
        <name>Zn(2+)</name>
        <dbReference type="ChEBI" id="CHEBI:29105"/>
    </cofactor>
    <text evidence="15">Binds 1 zinc ion per subunit.</text>
</comment>
<evidence type="ECO:0000256" key="15">
    <source>
        <dbReference type="HAMAP-Rule" id="MF_00103"/>
    </source>
</evidence>
<dbReference type="InterPro" id="IPR000214">
    <property type="entry name" value="Znf_DNA_glyclase/AP_lyase"/>
</dbReference>
<dbReference type="SUPFAM" id="SSF81624">
    <property type="entry name" value="N-terminal domain of MutM-like DNA repair proteins"/>
    <property type="match status" value="1"/>
</dbReference>
<dbReference type="EMBL" id="JPSL02000040">
    <property type="protein sequence ID" value="KGQ21625.1"/>
    <property type="molecule type" value="Genomic_DNA"/>
</dbReference>
<dbReference type="PANTHER" id="PTHR22993">
    <property type="entry name" value="FORMAMIDOPYRIMIDINE-DNA GLYCOSYLASE"/>
    <property type="match status" value="1"/>
</dbReference>
<evidence type="ECO:0000256" key="8">
    <source>
        <dbReference type="ARBA" id="ARBA00022833"/>
    </source>
</evidence>